<feature type="binding site" evidence="11">
    <location>
        <begin position="83"/>
        <end position="85"/>
    </location>
    <ligand>
        <name>L-histidine</name>
        <dbReference type="ChEBI" id="CHEBI:57595"/>
    </ligand>
</feature>
<dbReference type="SUPFAM" id="SSF52954">
    <property type="entry name" value="Class II aaRS ABD-related"/>
    <property type="match status" value="1"/>
</dbReference>
<feature type="binding site" evidence="11">
    <location>
        <position position="131"/>
    </location>
    <ligand>
        <name>L-histidine</name>
        <dbReference type="ChEBI" id="CHEBI:57595"/>
    </ligand>
</feature>
<organism evidence="13 14">
    <name type="scientific">Candidatus Odyssella acanthamoebae</name>
    <dbReference type="NCBI Taxonomy" id="91604"/>
    <lineage>
        <taxon>Bacteria</taxon>
        <taxon>Pseudomonadati</taxon>
        <taxon>Pseudomonadota</taxon>
        <taxon>Alphaproteobacteria</taxon>
        <taxon>Holosporales</taxon>
        <taxon>Candidatus Paracaedibacteraceae</taxon>
        <taxon>Candidatus Odyssella</taxon>
    </lineage>
</organism>
<sequence length="413" mass="45677">MAEKLQPPRGTQDLVGDDYRRHAHIIETAQRIAENFGYESIATPIFESTSVFKRTIGETSDIVGKEMYTFEDRGGEELTLRPEGTAGVIRAVISNGLTQNMPLKLIYNGPMFRYERPQLGRRRQFHQLGVECLGVAHPYVDVETIALGVQILKALGLFDQTVLEINTIGDIASRQAYRQALVDYFTPYKDKLSLDSQDRLVRNPLRILDSKDAGDQAIIVEAPEFENYLNDISRDFFAQVCAGLDQLAIPYKSNRRLVRGLDYYNHTAFEFVTTDLGAQGTVLAGGRYDGLMSQMGGPETPGVGWALGIERLALLLDSLTDQPRPIAIIPVGETAFADCFALAMKLREAGCTADIAYSGNVGKRLKRANKINAQVAVMIGDDELANQQAIIKNLDSGDQKTVAISEVFEYLSN</sequence>
<feature type="binding site" evidence="11">
    <location>
        <position position="113"/>
    </location>
    <ligand>
        <name>L-histidine</name>
        <dbReference type="ChEBI" id="CHEBI:57595"/>
    </ligand>
</feature>
<keyword evidence="8 10" id="KW-0030">Aminoacyl-tRNA synthetase</keyword>
<evidence type="ECO:0000256" key="4">
    <source>
        <dbReference type="ARBA" id="ARBA00022598"/>
    </source>
</evidence>
<evidence type="ECO:0000256" key="7">
    <source>
        <dbReference type="ARBA" id="ARBA00022917"/>
    </source>
</evidence>
<dbReference type="GO" id="GO:0006427">
    <property type="term" value="P:histidyl-tRNA aminoacylation"/>
    <property type="evidence" value="ECO:0007669"/>
    <property type="project" value="UniProtKB-UniRule"/>
</dbReference>
<dbReference type="InterPro" id="IPR036621">
    <property type="entry name" value="Anticodon-bd_dom_sf"/>
</dbReference>
<dbReference type="GO" id="GO:0005524">
    <property type="term" value="F:ATP binding"/>
    <property type="evidence" value="ECO:0007669"/>
    <property type="project" value="UniProtKB-UniRule"/>
</dbReference>
<evidence type="ECO:0000259" key="12">
    <source>
        <dbReference type="PROSITE" id="PS50862"/>
    </source>
</evidence>
<dbReference type="Pfam" id="PF13393">
    <property type="entry name" value="tRNA-synt_His"/>
    <property type="match status" value="1"/>
</dbReference>
<dbReference type="InterPro" id="IPR041715">
    <property type="entry name" value="HisRS-like_core"/>
</dbReference>
<dbReference type="InterPro" id="IPR033656">
    <property type="entry name" value="HisRS_anticodon"/>
</dbReference>
<keyword evidence="5 10" id="KW-0547">Nucleotide-binding</keyword>
<comment type="subcellular location">
    <subcellularLocation>
        <location evidence="10">Cytoplasm</location>
    </subcellularLocation>
</comment>
<dbReference type="Proteomes" id="UP000028926">
    <property type="component" value="Chromosome"/>
</dbReference>
<dbReference type="KEGG" id="paca:ID47_11860"/>
<dbReference type="PANTHER" id="PTHR43707">
    <property type="entry name" value="HISTIDYL-TRNA SYNTHETASE"/>
    <property type="match status" value="1"/>
</dbReference>
<dbReference type="InterPro" id="IPR004154">
    <property type="entry name" value="Anticodon-bd"/>
</dbReference>
<dbReference type="PIRSF" id="PIRSF001549">
    <property type="entry name" value="His-tRNA_synth"/>
    <property type="match status" value="1"/>
</dbReference>
<evidence type="ECO:0000256" key="8">
    <source>
        <dbReference type="ARBA" id="ARBA00023146"/>
    </source>
</evidence>
<keyword evidence="6 10" id="KW-0067">ATP-binding</keyword>
<dbReference type="STRING" id="91604.ID47_11860"/>
<evidence type="ECO:0000313" key="14">
    <source>
        <dbReference type="Proteomes" id="UP000028926"/>
    </source>
</evidence>
<dbReference type="GO" id="GO:0005737">
    <property type="term" value="C:cytoplasm"/>
    <property type="evidence" value="ECO:0007669"/>
    <property type="project" value="UniProtKB-SubCell"/>
</dbReference>
<dbReference type="Pfam" id="PF03129">
    <property type="entry name" value="HGTP_anticodon"/>
    <property type="match status" value="1"/>
</dbReference>
<dbReference type="InterPro" id="IPR004516">
    <property type="entry name" value="HisRS/HisZ"/>
</dbReference>
<evidence type="ECO:0000256" key="6">
    <source>
        <dbReference type="ARBA" id="ARBA00022840"/>
    </source>
</evidence>
<dbReference type="RefSeq" id="WP_038467848.1">
    <property type="nucleotide sequence ID" value="NZ_CP008941.1"/>
</dbReference>
<proteinExistence type="inferred from homology"/>
<keyword evidence="4 10" id="KW-0436">Ligase</keyword>
<dbReference type="NCBIfam" id="TIGR00442">
    <property type="entry name" value="hisS"/>
    <property type="match status" value="1"/>
</dbReference>
<keyword evidence="14" id="KW-1185">Reference proteome</keyword>
<dbReference type="EC" id="6.1.1.21" evidence="10"/>
<dbReference type="SUPFAM" id="SSF55681">
    <property type="entry name" value="Class II aaRS and biotin synthetases"/>
    <property type="match status" value="1"/>
</dbReference>
<dbReference type="CDD" id="cd00773">
    <property type="entry name" value="HisRS-like_core"/>
    <property type="match status" value="1"/>
</dbReference>
<protein>
    <recommendedName>
        <fullName evidence="10">Histidine--tRNA ligase</fullName>
        <ecNumber evidence="10">6.1.1.21</ecNumber>
    </recommendedName>
    <alternativeName>
        <fullName evidence="10">Histidyl-tRNA synthetase</fullName>
        <shortName evidence="10">HisRS</shortName>
    </alternativeName>
</protein>
<evidence type="ECO:0000256" key="9">
    <source>
        <dbReference type="ARBA" id="ARBA00047639"/>
    </source>
</evidence>
<evidence type="ECO:0000256" key="3">
    <source>
        <dbReference type="ARBA" id="ARBA00022490"/>
    </source>
</evidence>
<dbReference type="eggNOG" id="COG0124">
    <property type="taxonomic scope" value="Bacteria"/>
</dbReference>
<dbReference type="PROSITE" id="PS50862">
    <property type="entry name" value="AA_TRNA_LIGASE_II"/>
    <property type="match status" value="1"/>
</dbReference>
<dbReference type="PANTHER" id="PTHR43707:SF1">
    <property type="entry name" value="HISTIDINE--TRNA LIGASE, MITOCHONDRIAL-RELATED"/>
    <property type="match status" value="1"/>
</dbReference>
<dbReference type="OrthoDB" id="9797914at2"/>
<keyword evidence="7 10" id="KW-0648">Protein biosynthesis</keyword>
<evidence type="ECO:0000256" key="11">
    <source>
        <dbReference type="PIRSR" id="PIRSR001549-1"/>
    </source>
</evidence>
<evidence type="ECO:0000256" key="2">
    <source>
        <dbReference type="ARBA" id="ARBA00011738"/>
    </source>
</evidence>
<dbReference type="InterPro" id="IPR006195">
    <property type="entry name" value="aa-tRNA-synth_II"/>
</dbReference>
<comment type="subunit">
    <text evidence="2 10">Homodimer.</text>
</comment>
<accession>A0A077AZ37</accession>
<evidence type="ECO:0000313" key="13">
    <source>
        <dbReference type="EMBL" id="AIK97279.1"/>
    </source>
</evidence>
<evidence type="ECO:0000256" key="10">
    <source>
        <dbReference type="HAMAP-Rule" id="MF_00127"/>
    </source>
</evidence>
<dbReference type="HAMAP" id="MF_00127">
    <property type="entry name" value="His_tRNA_synth"/>
    <property type="match status" value="1"/>
</dbReference>
<evidence type="ECO:0000256" key="1">
    <source>
        <dbReference type="ARBA" id="ARBA00008226"/>
    </source>
</evidence>
<gene>
    <name evidence="10" type="primary">hisS</name>
    <name evidence="13" type="ORF">ID47_11860</name>
</gene>
<comment type="similarity">
    <text evidence="1 10">Belongs to the class-II aminoacyl-tRNA synthetase family.</text>
</comment>
<keyword evidence="3 10" id="KW-0963">Cytoplasm</keyword>
<feature type="binding site" evidence="11">
    <location>
        <position position="127"/>
    </location>
    <ligand>
        <name>L-histidine</name>
        <dbReference type="ChEBI" id="CHEBI:57595"/>
    </ligand>
</feature>
<dbReference type="AlphaFoldDB" id="A0A077AZ37"/>
<comment type="catalytic activity">
    <reaction evidence="9 10">
        <text>tRNA(His) + L-histidine + ATP = L-histidyl-tRNA(His) + AMP + diphosphate + H(+)</text>
        <dbReference type="Rhea" id="RHEA:17313"/>
        <dbReference type="Rhea" id="RHEA-COMP:9665"/>
        <dbReference type="Rhea" id="RHEA-COMP:9689"/>
        <dbReference type="ChEBI" id="CHEBI:15378"/>
        <dbReference type="ChEBI" id="CHEBI:30616"/>
        <dbReference type="ChEBI" id="CHEBI:33019"/>
        <dbReference type="ChEBI" id="CHEBI:57595"/>
        <dbReference type="ChEBI" id="CHEBI:78442"/>
        <dbReference type="ChEBI" id="CHEBI:78527"/>
        <dbReference type="ChEBI" id="CHEBI:456215"/>
        <dbReference type="EC" id="6.1.1.21"/>
    </reaction>
</comment>
<dbReference type="EMBL" id="CP008941">
    <property type="protein sequence ID" value="AIK97279.1"/>
    <property type="molecule type" value="Genomic_DNA"/>
</dbReference>
<dbReference type="CDD" id="cd00859">
    <property type="entry name" value="HisRS_anticodon"/>
    <property type="match status" value="1"/>
</dbReference>
<dbReference type="Gene3D" id="3.40.50.800">
    <property type="entry name" value="Anticodon-binding domain"/>
    <property type="match status" value="1"/>
</dbReference>
<dbReference type="InterPro" id="IPR015807">
    <property type="entry name" value="His-tRNA-ligase"/>
</dbReference>
<dbReference type="HOGENOM" id="CLU_025113_1_0_5"/>
<name>A0A077AZ37_9PROT</name>
<dbReference type="Gene3D" id="3.30.930.10">
    <property type="entry name" value="Bira Bifunctional Protein, Domain 2"/>
    <property type="match status" value="1"/>
</dbReference>
<dbReference type="GO" id="GO:0004821">
    <property type="term" value="F:histidine-tRNA ligase activity"/>
    <property type="evidence" value="ECO:0007669"/>
    <property type="project" value="UniProtKB-UniRule"/>
</dbReference>
<feature type="binding site" evidence="11">
    <location>
        <begin position="263"/>
        <end position="264"/>
    </location>
    <ligand>
        <name>L-histidine</name>
        <dbReference type="ChEBI" id="CHEBI:57595"/>
    </ligand>
</feature>
<evidence type="ECO:0000256" key="5">
    <source>
        <dbReference type="ARBA" id="ARBA00022741"/>
    </source>
</evidence>
<reference evidence="13 14" key="1">
    <citation type="submission" date="2014-07" db="EMBL/GenBank/DDBJ databases">
        <title>Comparative genomic insights into amoeba endosymbionts belonging to the families of Holosporaceae and Candidatus Midichloriaceae within Rickettsiales.</title>
        <authorList>
            <person name="Wang Z."/>
            <person name="Wu M."/>
        </authorList>
    </citation>
    <scope>NUCLEOTIDE SEQUENCE [LARGE SCALE GENOMIC DNA]</scope>
    <source>
        <strain evidence="13">PRA3</strain>
    </source>
</reference>
<dbReference type="InterPro" id="IPR045864">
    <property type="entry name" value="aa-tRNA-synth_II/BPL/LPL"/>
</dbReference>
<feature type="binding site" evidence="11">
    <location>
        <position position="259"/>
    </location>
    <ligand>
        <name>L-histidine</name>
        <dbReference type="ChEBI" id="CHEBI:57595"/>
    </ligand>
</feature>
<feature type="domain" description="Aminoacyl-transfer RNA synthetases class-II family profile" evidence="12">
    <location>
        <begin position="1"/>
        <end position="330"/>
    </location>
</feature>